<comment type="caution">
    <text evidence="1">The sequence shown here is derived from an EMBL/GenBank/DDBJ whole genome shotgun (WGS) entry which is preliminary data.</text>
</comment>
<protein>
    <submittedName>
        <fullName evidence="1">AURKAIP1/COX24 domain-containing protein</fullName>
    </submittedName>
</protein>
<proteinExistence type="predicted"/>
<name>A0A4S1E2Q0_9FLAO</name>
<keyword evidence="2" id="KW-1185">Reference proteome</keyword>
<gene>
    <name evidence="1" type="ORF">EM932_03460</name>
</gene>
<evidence type="ECO:0000313" key="2">
    <source>
        <dbReference type="Proteomes" id="UP000307602"/>
    </source>
</evidence>
<dbReference type="Proteomes" id="UP000307602">
    <property type="component" value="Unassembled WGS sequence"/>
</dbReference>
<dbReference type="AlphaFoldDB" id="A0A4S1E2Q0"/>
<accession>A0A4S1E2Q0</accession>
<dbReference type="EMBL" id="SRSO01000003">
    <property type="protein sequence ID" value="TGV04258.1"/>
    <property type="molecule type" value="Genomic_DNA"/>
</dbReference>
<evidence type="ECO:0000313" key="1">
    <source>
        <dbReference type="EMBL" id="TGV04258.1"/>
    </source>
</evidence>
<sequence length="23" mass="2909">MAILKIQRLRMQLHLFKKLRNRT</sequence>
<organism evidence="1 2">
    <name type="scientific">Flavivirga rizhaonensis</name>
    <dbReference type="NCBI Taxonomy" id="2559571"/>
    <lineage>
        <taxon>Bacteria</taxon>
        <taxon>Pseudomonadati</taxon>
        <taxon>Bacteroidota</taxon>
        <taxon>Flavobacteriia</taxon>
        <taxon>Flavobacteriales</taxon>
        <taxon>Flavobacteriaceae</taxon>
        <taxon>Flavivirga</taxon>
    </lineage>
</organism>
<reference evidence="1 2" key="1">
    <citation type="submission" date="2019-04" db="EMBL/GenBank/DDBJ databases">
        <authorList>
            <person name="Liu A."/>
        </authorList>
    </citation>
    <scope>NUCLEOTIDE SEQUENCE [LARGE SCALE GENOMIC DNA]</scope>
    <source>
        <strain evidence="1 2">RZ03</strain>
    </source>
</reference>